<proteinExistence type="predicted"/>
<dbReference type="Proteomes" id="UP000252255">
    <property type="component" value="Unassembled WGS sequence"/>
</dbReference>
<organism evidence="1 2">
    <name type="scientific">Thalassospira profundimaris</name>
    <dbReference type="NCBI Taxonomy" id="502049"/>
    <lineage>
        <taxon>Bacteria</taxon>
        <taxon>Pseudomonadati</taxon>
        <taxon>Pseudomonadota</taxon>
        <taxon>Alphaproteobacteria</taxon>
        <taxon>Rhodospirillales</taxon>
        <taxon>Thalassospiraceae</taxon>
        <taxon>Thalassospira</taxon>
    </lineage>
</organism>
<dbReference type="AlphaFoldDB" id="A0A367WM39"/>
<dbReference type="EMBL" id="JPWI01000017">
    <property type="protein sequence ID" value="RCK42515.1"/>
    <property type="molecule type" value="Genomic_DNA"/>
</dbReference>
<protein>
    <submittedName>
        <fullName evidence="1">N-formylglutamate amidohydrolase</fullName>
    </submittedName>
</protein>
<accession>A0A367WM39</accession>
<evidence type="ECO:0000313" key="2">
    <source>
        <dbReference type="Proteomes" id="UP000252255"/>
    </source>
</evidence>
<reference evidence="1 2" key="1">
    <citation type="submission" date="2014-07" db="EMBL/GenBank/DDBJ databases">
        <title>Draft genome sequence of Thalassospira profundimaris PR54-5.</title>
        <authorList>
            <person name="Lai Q."/>
            <person name="Shao Z."/>
        </authorList>
    </citation>
    <scope>NUCLEOTIDE SEQUENCE [LARGE SCALE GENOMIC DNA]</scope>
    <source>
        <strain evidence="1 2">PR54-5</strain>
    </source>
</reference>
<name>A0A367WM39_9PROT</name>
<dbReference type="GO" id="GO:0016787">
    <property type="term" value="F:hydrolase activity"/>
    <property type="evidence" value="ECO:0007669"/>
    <property type="project" value="UniProtKB-KW"/>
</dbReference>
<dbReference type="Pfam" id="PF05013">
    <property type="entry name" value="FGase"/>
    <property type="match status" value="1"/>
</dbReference>
<comment type="caution">
    <text evidence="1">The sequence shown here is derived from an EMBL/GenBank/DDBJ whole genome shotgun (WGS) entry which is preliminary data.</text>
</comment>
<dbReference type="SUPFAM" id="SSF53187">
    <property type="entry name" value="Zn-dependent exopeptidases"/>
    <property type="match status" value="1"/>
</dbReference>
<dbReference type="Gene3D" id="3.40.630.40">
    <property type="entry name" value="Zn-dependent exopeptidases"/>
    <property type="match status" value="1"/>
</dbReference>
<gene>
    <name evidence="1" type="ORF">TH30_20660</name>
</gene>
<sequence length="297" mass="33120">MQGWTLRKTMNQLPSEIASSGPATVILPPRQTLPVVFASPHSGRQYPQDLIESARIGSFELRASEDAFVDQLFSAAPKLGAPLLCATFPRAYVDVNRAAMELDPRMFEGDLPHDAEINSMRALSGLGSIPRVVSGGVEIYKGRLPVEEAFERIDTYYRPYHRALQKLIEQTRDTFGYCILIDCHSMPGDSTDSTKNRVDLVLGDCYGTSCHPSLTRFVDDCLRDMGFGPAHNDPYAGGYCTRHYGRPEEHVHSLQIELSRALYMDEATITPHRGFDVLRDQMTNLIASFHDLDGNPL</sequence>
<keyword evidence="1" id="KW-0378">Hydrolase</keyword>
<dbReference type="InterPro" id="IPR007709">
    <property type="entry name" value="N-FG_amidohydro"/>
</dbReference>
<evidence type="ECO:0000313" key="1">
    <source>
        <dbReference type="EMBL" id="RCK42515.1"/>
    </source>
</evidence>